<dbReference type="EMBL" id="WNTK01000110">
    <property type="protein sequence ID" value="KAG9471724.1"/>
    <property type="molecule type" value="Genomic_DNA"/>
</dbReference>
<evidence type="ECO:0000313" key="1">
    <source>
        <dbReference type="EMBL" id="KAG9471724.1"/>
    </source>
</evidence>
<sequence>MDELYFYKMSKHTINIYIYIYNTIFTCKSHIYKFLWTHIWAQRCRKFGHKHAVTTKVAIQIISDAEIAVRVQSSSEVLLLL</sequence>
<comment type="caution">
    <text evidence="1">The sequence shown here is derived from an EMBL/GenBank/DDBJ whole genome shotgun (WGS) entry which is preliminary data.</text>
</comment>
<reference evidence="1" key="1">
    <citation type="thesis" date="2020" institute="ProQuest LLC" country="789 East Eisenhower Parkway, Ann Arbor, MI, USA">
        <title>Comparative Genomics and Chromosome Evolution.</title>
        <authorList>
            <person name="Mudd A.B."/>
        </authorList>
    </citation>
    <scope>NUCLEOTIDE SEQUENCE</scope>
    <source>
        <strain evidence="1">HN-11 Male</strain>
        <tissue evidence="1">Kidney and liver</tissue>
    </source>
</reference>
<evidence type="ECO:0000313" key="2">
    <source>
        <dbReference type="Proteomes" id="UP000770717"/>
    </source>
</evidence>
<accession>A0A8J6K1E2</accession>
<organism evidence="1 2">
    <name type="scientific">Eleutherodactylus coqui</name>
    <name type="common">Puerto Rican coqui</name>
    <dbReference type="NCBI Taxonomy" id="57060"/>
    <lineage>
        <taxon>Eukaryota</taxon>
        <taxon>Metazoa</taxon>
        <taxon>Chordata</taxon>
        <taxon>Craniata</taxon>
        <taxon>Vertebrata</taxon>
        <taxon>Euteleostomi</taxon>
        <taxon>Amphibia</taxon>
        <taxon>Batrachia</taxon>
        <taxon>Anura</taxon>
        <taxon>Neobatrachia</taxon>
        <taxon>Hyloidea</taxon>
        <taxon>Eleutherodactylidae</taxon>
        <taxon>Eleutherodactylinae</taxon>
        <taxon>Eleutherodactylus</taxon>
        <taxon>Eleutherodactylus</taxon>
    </lineage>
</organism>
<protein>
    <submittedName>
        <fullName evidence="1">Uncharacterized protein</fullName>
    </submittedName>
</protein>
<dbReference type="Proteomes" id="UP000770717">
    <property type="component" value="Unassembled WGS sequence"/>
</dbReference>
<gene>
    <name evidence="1" type="ORF">GDO78_023230</name>
</gene>
<keyword evidence="2" id="KW-1185">Reference proteome</keyword>
<name>A0A8J6K1E2_ELECQ</name>
<proteinExistence type="predicted"/>
<dbReference type="AlphaFoldDB" id="A0A8J6K1E2"/>